<dbReference type="Proteomes" id="UP000320300">
    <property type="component" value="Unassembled WGS sequence"/>
</dbReference>
<protein>
    <submittedName>
        <fullName evidence="1">Uncharacterized protein</fullName>
    </submittedName>
</protein>
<accession>A0A521F3Y4</accession>
<reference evidence="1 2" key="1">
    <citation type="submission" date="2017-05" db="EMBL/GenBank/DDBJ databases">
        <authorList>
            <person name="Varghese N."/>
            <person name="Submissions S."/>
        </authorList>
    </citation>
    <scope>NUCLEOTIDE SEQUENCE [LARGE SCALE GENOMIC DNA]</scope>
    <source>
        <strain evidence="1 2">DSM 19036</strain>
    </source>
</reference>
<sequence length="124" mass="14347">MIIFPLLLIVSNLCAQTDYETMDGSAFRIDGQSFTLKKEVILRKYGKPIRIFEPKYECGFLSEDEQGMKFFSLDYGDLKFTGNNKEGYLLEEIVFKPALKRNITFRNTPLSHQTTIPDFESMLV</sequence>
<dbReference type="OrthoDB" id="979427at2"/>
<keyword evidence="2" id="KW-1185">Reference proteome</keyword>
<proteinExistence type="predicted"/>
<dbReference type="EMBL" id="FXTN01000010">
    <property type="protein sequence ID" value="SMO90311.1"/>
    <property type="molecule type" value="Genomic_DNA"/>
</dbReference>
<dbReference type="RefSeq" id="WP_142529775.1">
    <property type="nucleotide sequence ID" value="NZ_CBCSJO010000010.1"/>
</dbReference>
<name>A0A521F3Y4_9SPHI</name>
<dbReference type="AlphaFoldDB" id="A0A521F3Y4"/>
<organism evidence="1 2">
    <name type="scientific">Pedobacter westerhofensis</name>
    <dbReference type="NCBI Taxonomy" id="425512"/>
    <lineage>
        <taxon>Bacteria</taxon>
        <taxon>Pseudomonadati</taxon>
        <taxon>Bacteroidota</taxon>
        <taxon>Sphingobacteriia</taxon>
        <taxon>Sphingobacteriales</taxon>
        <taxon>Sphingobacteriaceae</taxon>
        <taxon>Pedobacter</taxon>
    </lineage>
</organism>
<evidence type="ECO:0000313" key="2">
    <source>
        <dbReference type="Proteomes" id="UP000320300"/>
    </source>
</evidence>
<evidence type="ECO:0000313" key="1">
    <source>
        <dbReference type="EMBL" id="SMO90311.1"/>
    </source>
</evidence>
<gene>
    <name evidence="1" type="ORF">SAMN06265348_11049</name>
</gene>